<proteinExistence type="inferred from homology"/>
<dbReference type="InterPro" id="IPR020818">
    <property type="entry name" value="Chaperonin_GroES"/>
</dbReference>
<organism evidence="3">
    <name type="scientific">uncultured virus</name>
    <dbReference type="NCBI Taxonomy" id="340016"/>
    <lineage>
        <taxon>Viruses</taxon>
        <taxon>environmental samples</taxon>
    </lineage>
</organism>
<accession>A0A221S2L4</accession>
<dbReference type="SMART" id="SM00883">
    <property type="entry name" value="Cpn10"/>
    <property type="match status" value="1"/>
</dbReference>
<name>A0A221S2L4_9VIRU</name>
<dbReference type="GO" id="GO:0005524">
    <property type="term" value="F:ATP binding"/>
    <property type="evidence" value="ECO:0007669"/>
    <property type="project" value="InterPro"/>
</dbReference>
<dbReference type="GO" id="GO:0046872">
    <property type="term" value="F:metal ion binding"/>
    <property type="evidence" value="ECO:0007669"/>
    <property type="project" value="TreeGrafter"/>
</dbReference>
<dbReference type="Gene3D" id="2.30.33.40">
    <property type="entry name" value="GroES chaperonin"/>
    <property type="match status" value="1"/>
</dbReference>
<evidence type="ECO:0000313" key="3">
    <source>
        <dbReference type="EMBL" id="ASN63150.1"/>
    </source>
</evidence>
<dbReference type="EMBL" id="KU970556">
    <property type="protein sequence ID" value="ASN63150.1"/>
    <property type="molecule type" value="Genomic_DNA"/>
</dbReference>
<dbReference type="GO" id="GO:0051082">
    <property type="term" value="F:unfolded protein binding"/>
    <property type="evidence" value="ECO:0007669"/>
    <property type="project" value="TreeGrafter"/>
</dbReference>
<comment type="similarity">
    <text evidence="1">Belongs to the GroES chaperonin family.</text>
</comment>
<gene>
    <name evidence="3" type="primary">groES</name>
</gene>
<dbReference type="PANTHER" id="PTHR10772:SF58">
    <property type="entry name" value="CO-CHAPERONIN GROES"/>
    <property type="match status" value="1"/>
</dbReference>
<evidence type="ECO:0000256" key="2">
    <source>
        <dbReference type="ARBA" id="ARBA00023186"/>
    </source>
</evidence>
<dbReference type="InterPro" id="IPR011032">
    <property type="entry name" value="GroES-like_sf"/>
</dbReference>
<dbReference type="Pfam" id="PF00166">
    <property type="entry name" value="Cpn10"/>
    <property type="match status" value="1"/>
</dbReference>
<dbReference type="PANTHER" id="PTHR10772">
    <property type="entry name" value="10 KDA HEAT SHOCK PROTEIN"/>
    <property type="match status" value="1"/>
</dbReference>
<evidence type="ECO:0000256" key="1">
    <source>
        <dbReference type="ARBA" id="ARBA00006975"/>
    </source>
</evidence>
<dbReference type="GO" id="GO:0051087">
    <property type="term" value="F:protein-folding chaperone binding"/>
    <property type="evidence" value="ECO:0007669"/>
    <property type="project" value="TreeGrafter"/>
</dbReference>
<protein>
    <submittedName>
        <fullName evidence="3">Co-chaperonin GroES</fullName>
    </submittedName>
</protein>
<dbReference type="InterPro" id="IPR037124">
    <property type="entry name" value="Chaperonin_GroES_sf"/>
</dbReference>
<sequence>MNHDYDYKKLTWNKMTPQETLKELKKTPELRNLLKHRILQDNVLVLPVDFDEDSSVYTPGQYEDKPEWGMVVAVGEGRLLDSGERVRSSIEEGDFILFGKYSATNVTTAGQDYLFIREEDIMSRYVPD</sequence>
<keyword evidence="2" id="KW-0143">Chaperone</keyword>
<dbReference type="GO" id="GO:0044183">
    <property type="term" value="F:protein folding chaperone"/>
    <property type="evidence" value="ECO:0007669"/>
    <property type="project" value="InterPro"/>
</dbReference>
<reference evidence="3" key="1">
    <citation type="submission" date="2016-03" db="EMBL/GenBank/DDBJ databases">
        <title>Novel chaperonins are prevalent in the virioplankton and link to viral biology and ecology.</title>
        <authorList>
            <person name="Marine R.L."/>
            <person name="Nasko D.J."/>
            <person name="Polson S.W."/>
            <person name="Wommack K.E."/>
        </authorList>
    </citation>
    <scope>NUCLEOTIDE SEQUENCE</scope>
</reference>
<dbReference type="CDD" id="cd00320">
    <property type="entry name" value="cpn10"/>
    <property type="match status" value="1"/>
</dbReference>
<dbReference type="SUPFAM" id="SSF50129">
    <property type="entry name" value="GroES-like"/>
    <property type="match status" value="1"/>
</dbReference>
<dbReference type="PRINTS" id="PR00297">
    <property type="entry name" value="CHAPERONIN10"/>
</dbReference>